<comment type="caution">
    <text evidence="1">The sequence shown here is derived from an EMBL/GenBank/DDBJ whole genome shotgun (WGS) entry which is preliminary data.</text>
</comment>
<organism evidence="1 2">
    <name type="scientific">Daphnia magna</name>
    <dbReference type="NCBI Taxonomy" id="35525"/>
    <lineage>
        <taxon>Eukaryota</taxon>
        <taxon>Metazoa</taxon>
        <taxon>Ecdysozoa</taxon>
        <taxon>Arthropoda</taxon>
        <taxon>Crustacea</taxon>
        <taxon>Branchiopoda</taxon>
        <taxon>Diplostraca</taxon>
        <taxon>Cladocera</taxon>
        <taxon>Anomopoda</taxon>
        <taxon>Daphniidae</taxon>
        <taxon>Daphnia</taxon>
    </lineage>
</organism>
<reference evidence="1 2" key="1">
    <citation type="journal article" date="2023" name="Nucleic Acids Res.">
        <title>The hologenome of Daphnia magna reveals possible DNA methylation and microbiome-mediated evolution of the host genome.</title>
        <authorList>
            <person name="Chaturvedi A."/>
            <person name="Li X."/>
            <person name="Dhandapani V."/>
            <person name="Marshall H."/>
            <person name="Kissane S."/>
            <person name="Cuenca-Cambronero M."/>
            <person name="Asole G."/>
            <person name="Calvet F."/>
            <person name="Ruiz-Romero M."/>
            <person name="Marangio P."/>
            <person name="Guigo R."/>
            <person name="Rago D."/>
            <person name="Mirbahai L."/>
            <person name="Eastwood N."/>
            <person name="Colbourne J.K."/>
            <person name="Zhou J."/>
            <person name="Mallon E."/>
            <person name="Orsini L."/>
        </authorList>
    </citation>
    <scope>NUCLEOTIDE SEQUENCE [LARGE SCALE GENOMIC DNA]</scope>
    <source>
        <strain evidence="1">LRV0_1</strain>
    </source>
</reference>
<gene>
    <name evidence="1" type="ORF">OUZ56_012472</name>
</gene>
<protein>
    <submittedName>
        <fullName evidence="1">Uncharacterized protein</fullName>
    </submittedName>
</protein>
<name>A0ABQ9Z340_9CRUS</name>
<dbReference type="Proteomes" id="UP001234178">
    <property type="component" value="Unassembled WGS sequence"/>
</dbReference>
<keyword evidence="2" id="KW-1185">Reference proteome</keyword>
<sequence length="109" mass="12322">MSDRFRNGSNSNIKLTYNHSWKFKRKITSLQNISGAPARQFLKAITGHGGYGGCERCSQTSEYDLVYRSLAFPELVDVFLGTDATFRNQVHKNHLKGNSPLLDLKINMV</sequence>
<proteinExistence type="predicted"/>
<dbReference type="EMBL" id="JAOYFB010000002">
    <property type="protein sequence ID" value="KAK4007312.1"/>
    <property type="molecule type" value="Genomic_DNA"/>
</dbReference>
<evidence type="ECO:0000313" key="1">
    <source>
        <dbReference type="EMBL" id="KAK4007312.1"/>
    </source>
</evidence>
<evidence type="ECO:0000313" key="2">
    <source>
        <dbReference type="Proteomes" id="UP001234178"/>
    </source>
</evidence>
<accession>A0ABQ9Z340</accession>